<accession>A0A1S3GN12</accession>
<organism evidence="6 7">
    <name type="scientific">Dipodomys ordii</name>
    <name type="common">Ord's kangaroo rat</name>
    <dbReference type="NCBI Taxonomy" id="10020"/>
    <lineage>
        <taxon>Eukaryota</taxon>
        <taxon>Metazoa</taxon>
        <taxon>Chordata</taxon>
        <taxon>Craniata</taxon>
        <taxon>Vertebrata</taxon>
        <taxon>Euteleostomi</taxon>
        <taxon>Mammalia</taxon>
        <taxon>Eutheria</taxon>
        <taxon>Euarchontoglires</taxon>
        <taxon>Glires</taxon>
        <taxon>Rodentia</taxon>
        <taxon>Castorimorpha</taxon>
        <taxon>Heteromyidae</taxon>
        <taxon>Dipodomyinae</taxon>
        <taxon>Dipodomys</taxon>
    </lineage>
</organism>
<feature type="non-terminal residue" evidence="7">
    <location>
        <position position="178"/>
    </location>
</feature>
<dbReference type="InterPro" id="IPR004269">
    <property type="entry name" value="Folate_rcpt"/>
</dbReference>
<dbReference type="InterPro" id="IPR018143">
    <property type="entry name" value="Folate_rcpt-like"/>
</dbReference>
<dbReference type="KEGG" id="dord:105999221"/>
<name>A0A1S3GN12_DIPOR</name>
<dbReference type="InParanoid" id="A0A1S3GN12"/>
<dbReference type="PANTHER" id="PTHR10517:SF19">
    <property type="entry name" value="RETBINDIN"/>
    <property type="match status" value="1"/>
</dbReference>
<dbReference type="GO" id="GO:0038023">
    <property type="term" value="F:signaling receptor activity"/>
    <property type="evidence" value="ECO:0007669"/>
    <property type="project" value="TreeGrafter"/>
</dbReference>
<proteinExistence type="inferred from homology"/>
<gene>
    <name evidence="7" type="primary">Rtbdn</name>
</gene>
<evidence type="ECO:0000256" key="1">
    <source>
        <dbReference type="ARBA" id="ARBA00007932"/>
    </source>
</evidence>
<dbReference type="CTD" id="83546"/>
<evidence type="ECO:0000256" key="4">
    <source>
        <dbReference type="SAM" id="Phobius"/>
    </source>
</evidence>
<evidence type="ECO:0000256" key="3">
    <source>
        <dbReference type="ARBA" id="ARBA00023157"/>
    </source>
</evidence>
<keyword evidence="4" id="KW-1133">Transmembrane helix</keyword>
<keyword evidence="6" id="KW-1185">Reference proteome</keyword>
<dbReference type="PANTHER" id="PTHR10517">
    <property type="entry name" value="FOLATE RECEPTOR"/>
    <property type="match status" value="1"/>
</dbReference>
<dbReference type="OrthoDB" id="5982417at2759"/>
<dbReference type="GeneID" id="105999221"/>
<keyword evidence="3" id="KW-1015">Disulfide bond</keyword>
<feature type="transmembrane region" description="Helical" evidence="4">
    <location>
        <begin position="12"/>
        <end position="30"/>
    </location>
</feature>
<dbReference type="AlphaFoldDB" id="A0A1S3GN12"/>
<evidence type="ECO:0000259" key="5">
    <source>
        <dbReference type="Pfam" id="PF03024"/>
    </source>
</evidence>
<keyword evidence="2" id="KW-0732">Signal</keyword>
<keyword evidence="4" id="KW-0472">Membrane</keyword>
<dbReference type="Proteomes" id="UP000081671">
    <property type="component" value="Unplaced"/>
</dbReference>
<comment type="similarity">
    <text evidence="1">Belongs to the folate receptor family.</text>
</comment>
<dbReference type="Pfam" id="PF03024">
    <property type="entry name" value="Folate_rec"/>
    <property type="match status" value="1"/>
</dbReference>
<feature type="domain" description="Folate receptor-like" evidence="5">
    <location>
        <begin position="65"/>
        <end position="173"/>
    </location>
</feature>
<evidence type="ECO:0000313" key="7">
    <source>
        <dbReference type="RefSeq" id="XP_012889634.1"/>
    </source>
</evidence>
<reference evidence="7" key="1">
    <citation type="submission" date="2025-08" db="UniProtKB">
        <authorList>
            <consortium name="RefSeq"/>
        </authorList>
    </citation>
    <scope>IDENTIFICATION</scope>
    <source>
        <tissue evidence="7">Kidney</tissue>
    </source>
</reference>
<dbReference type="GO" id="GO:0009897">
    <property type="term" value="C:external side of plasma membrane"/>
    <property type="evidence" value="ECO:0007669"/>
    <property type="project" value="TreeGrafter"/>
</dbReference>
<evidence type="ECO:0000313" key="6">
    <source>
        <dbReference type="Proteomes" id="UP000081671"/>
    </source>
</evidence>
<dbReference type="FunCoup" id="A0A1S3GN12">
    <property type="interactions" value="1"/>
</dbReference>
<dbReference type="RefSeq" id="XP_012889634.1">
    <property type="nucleotide sequence ID" value="XM_013034180.1"/>
</dbReference>
<sequence>MVGRYHSQPHSLAWTLLLITVWILLGTCGGSRPLPARPWGHYGLASHLGTGQLHLAEVDTPDLADPESCGAPSPGCESFLRHLQRALRNRFRLLLLGVGQAQPLCAELCQAWFTICKADLICGSTWLPPSENRTCEPGCPTYGQTFVDGMDLCRSVLGHVVPVAAPGSRHCLNIPTSV</sequence>
<protein>
    <submittedName>
        <fullName evidence="7">Retbindin</fullName>
    </submittedName>
</protein>
<keyword evidence="4" id="KW-0812">Transmembrane</keyword>
<dbReference type="GO" id="GO:1902444">
    <property type="term" value="F:riboflavin binding"/>
    <property type="evidence" value="ECO:0007669"/>
    <property type="project" value="TreeGrafter"/>
</dbReference>
<evidence type="ECO:0000256" key="2">
    <source>
        <dbReference type="ARBA" id="ARBA00022729"/>
    </source>
</evidence>
<dbReference type="GO" id="GO:0032217">
    <property type="term" value="F:riboflavin transmembrane transporter activity"/>
    <property type="evidence" value="ECO:0007669"/>
    <property type="project" value="TreeGrafter"/>
</dbReference>